<reference evidence="2" key="1">
    <citation type="submission" date="2016-04" db="EMBL/GenBank/DDBJ databases">
        <authorList>
            <person name="Ray J."/>
            <person name="Price M."/>
            <person name="Deutschbauer A."/>
        </authorList>
    </citation>
    <scope>NUCLEOTIDE SEQUENCE [LARGE SCALE GENOMIC DNA]</scope>
    <source>
        <strain evidence="2">FW300-N2E2</strain>
    </source>
</reference>
<name>A0A159ZUI4_PSEFL</name>
<accession>A0A159ZUI4</accession>
<protein>
    <submittedName>
        <fullName evidence="1">Uncharacterized protein</fullName>
    </submittedName>
</protein>
<dbReference type="AlphaFoldDB" id="A0A159ZUI4"/>
<dbReference type="RefSeq" id="WP_063321276.1">
    <property type="nucleotide sequence ID" value="NZ_CP015225.1"/>
</dbReference>
<gene>
    <name evidence="1" type="ORF">TK06_06030</name>
</gene>
<dbReference type="EMBL" id="CP015225">
    <property type="protein sequence ID" value="AMZ70680.1"/>
    <property type="molecule type" value="Genomic_DNA"/>
</dbReference>
<evidence type="ECO:0000313" key="1">
    <source>
        <dbReference type="EMBL" id="AMZ70680.1"/>
    </source>
</evidence>
<evidence type="ECO:0000313" key="2">
    <source>
        <dbReference type="Proteomes" id="UP000076083"/>
    </source>
</evidence>
<reference evidence="1 2" key="2">
    <citation type="journal article" date="2018" name="Nature">
        <title>Mutant phenotypes for thousands of bacterial genes of unknown function.</title>
        <authorList>
            <person name="Price M.N."/>
            <person name="Wetmore K.M."/>
            <person name="Waters R.J."/>
            <person name="Callaghan M."/>
            <person name="Ray J."/>
            <person name="Liu H."/>
            <person name="Kuehl J.V."/>
            <person name="Melnyk R.A."/>
            <person name="Lamson J.S."/>
            <person name="Suh Y."/>
            <person name="Carlson H.K."/>
            <person name="Esquivel Z."/>
            <person name="Sadeeshkumar H."/>
            <person name="Chakraborty R."/>
            <person name="Zane G.M."/>
            <person name="Rubin B.E."/>
            <person name="Wall J.D."/>
            <person name="Visel A."/>
            <person name="Bristow J."/>
            <person name="Blow M.J."/>
            <person name="Arkin A.P."/>
            <person name="Deutschbauer A.M."/>
        </authorList>
    </citation>
    <scope>NUCLEOTIDE SEQUENCE [LARGE SCALE GENOMIC DNA]</scope>
    <source>
        <strain evidence="1 2">FW300-N2E2</strain>
    </source>
</reference>
<organism evidence="1 2">
    <name type="scientific">Pseudomonas fluorescens</name>
    <dbReference type="NCBI Taxonomy" id="294"/>
    <lineage>
        <taxon>Bacteria</taxon>
        <taxon>Pseudomonadati</taxon>
        <taxon>Pseudomonadota</taxon>
        <taxon>Gammaproteobacteria</taxon>
        <taxon>Pseudomonadales</taxon>
        <taxon>Pseudomonadaceae</taxon>
        <taxon>Pseudomonas</taxon>
    </lineage>
</organism>
<dbReference type="Proteomes" id="UP000076083">
    <property type="component" value="Chromosome"/>
</dbReference>
<sequence>MSSMFDYDVSISPSPAEIDLTVAVDGVAISATITSVPSLTFKLTPTGNLVQKILSAVAYPIATLIAAEVKDKPKDALQGKVEPIGSVPNYDTNGIRIAPSALTLGSVNIGDSPMLKIVATLAITTPPSTSV</sequence>
<proteinExistence type="predicted"/>